<dbReference type="InterPro" id="IPR011993">
    <property type="entry name" value="PH-like_dom_sf"/>
</dbReference>
<dbReference type="EMBL" id="HG937693">
    <property type="protein sequence ID" value="CDP34568.1"/>
    <property type="molecule type" value="Genomic_DNA"/>
</dbReference>
<evidence type="ECO:0000256" key="1">
    <source>
        <dbReference type="ARBA" id="ARBA00022553"/>
    </source>
</evidence>
<dbReference type="InterPro" id="IPR001849">
    <property type="entry name" value="PH_domain"/>
</dbReference>
<protein>
    <submittedName>
        <fullName evidence="4">ARAD1C15466p</fullName>
    </submittedName>
</protein>
<dbReference type="AlphaFoldDB" id="A0A060T0T3"/>
<dbReference type="FunFam" id="2.30.29.30:FF:000328">
    <property type="entry name" value="Phosphatidylinositol 4,5-bisphosphate-binding protein SLM1"/>
    <property type="match status" value="1"/>
</dbReference>
<feature type="domain" description="PH" evidence="3">
    <location>
        <begin position="301"/>
        <end position="408"/>
    </location>
</feature>
<feature type="region of interest" description="Disordered" evidence="2">
    <location>
        <begin position="422"/>
        <end position="451"/>
    </location>
</feature>
<dbReference type="Gene3D" id="1.20.1270.60">
    <property type="entry name" value="Arfaptin homology (AH) domain/BAR domain"/>
    <property type="match status" value="1"/>
</dbReference>
<gene>
    <name evidence="4" type="ORF">GNLVRS02_ARAD1C15466g</name>
</gene>
<dbReference type="PANTHER" id="PTHR31941">
    <property type="entry name" value="CYTOSKELETAL SIGNALING PROTEIN SLM1"/>
    <property type="match status" value="1"/>
</dbReference>
<dbReference type="PhylomeDB" id="A0A060T0T3"/>
<dbReference type="InterPro" id="IPR043453">
    <property type="entry name" value="Slm1_PH"/>
</dbReference>
<organism evidence="4">
    <name type="scientific">Blastobotrys adeninivorans</name>
    <name type="common">Yeast</name>
    <name type="synonym">Arxula adeninivorans</name>
    <dbReference type="NCBI Taxonomy" id="409370"/>
    <lineage>
        <taxon>Eukaryota</taxon>
        <taxon>Fungi</taxon>
        <taxon>Dikarya</taxon>
        <taxon>Ascomycota</taxon>
        <taxon>Saccharomycotina</taxon>
        <taxon>Dipodascomycetes</taxon>
        <taxon>Dipodascales</taxon>
        <taxon>Trichomonascaceae</taxon>
        <taxon>Blastobotrys</taxon>
    </lineage>
</organism>
<feature type="region of interest" description="Disordered" evidence="2">
    <location>
        <begin position="654"/>
        <end position="744"/>
    </location>
</feature>
<dbReference type="CDD" id="cd13311">
    <property type="entry name" value="PH_Slm1"/>
    <property type="match status" value="1"/>
</dbReference>
<dbReference type="SUPFAM" id="SSF103657">
    <property type="entry name" value="BAR/IMD domain-like"/>
    <property type="match status" value="1"/>
</dbReference>
<feature type="region of interest" description="Disordered" evidence="2">
    <location>
        <begin position="515"/>
        <end position="534"/>
    </location>
</feature>
<dbReference type="InterPro" id="IPR046869">
    <property type="entry name" value="SLM1/RGC1-like_PH"/>
</dbReference>
<dbReference type="InterPro" id="IPR046868">
    <property type="entry name" value="BAR_4"/>
</dbReference>
<reference evidence="4" key="2">
    <citation type="submission" date="2014-06" db="EMBL/GenBank/DDBJ databases">
        <title>The complete genome of Blastobotrys (Arxula) adeninivorans LS3 - a yeast of biotechnological interest.</title>
        <authorList>
            <person name="Kunze G."/>
            <person name="Gaillardin C."/>
            <person name="Czernicka M."/>
            <person name="Durrens P."/>
            <person name="Martin T."/>
            <person name="Boer E."/>
            <person name="Gabaldon T."/>
            <person name="Cruz J."/>
            <person name="Talla E."/>
            <person name="Marck C."/>
            <person name="Goffeau A."/>
            <person name="Barbe V."/>
            <person name="Baret P."/>
            <person name="Baronian K."/>
            <person name="Beier S."/>
            <person name="Bleykasten C."/>
            <person name="Bode R."/>
            <person name="Casaregola S."/>
            <person name="Despons L."/>
            <person name="Fairhead C."/>
            <person name="Giersberg M."/>
            <person name="Gierski P."/>
            <person name="Hahnel U."/>
            <person name="Hartmann A."/>
            <person name="Jankowska D."/>
            <person name="Jubin C."/>
            <person name="Jung P."/>
            <person name="Lafontaine I."/>
            <person name="Leh-Louis V."/>
            <person name="Lemaire M."/>
            <person name="Marcet-Houben M."/>
            <person name="Mascher M."/>
            <person name="Morel G."/>
            <person name="Richard G.-F."/>
            <person name="Riechen J."/>
            <person name="Sacerdot C."/>
            <person name="Sarkar A."/>
            <person name="Savel G."/>
            <person name="Schacherer J."/>
            <person name="Sherman D."/>
            <person name="Straub M.-L."/>
            <person name="Stein N."/>
            <person name="Thierry A."/>
            <person name="Trautwein-Schult A."/>
            <person name="Westhof E."/>
            <person name="Worch S."/>
            <person name="Dujon B."/>
            <person name="Souciet J.-L."/>
            <person name="Wincker P."/>
            <person name="Scholz U."/>
            <person name="Neuveglise N."/>
        </authorList>
    </citation>
    <scope>NUCLEOTIDE SEQUENCE</scope>
    <source>
        <strain evidence="4">LS3</strain>
    </source>
</reference>
<accession>A0A060T0T3</accession>
<feature type="compositionally biased region" description="Basic and acidic residues" evidence="2">
    <location>
        <begin position="553"/>
        <end position="577"/>
    </location>
</feature>
<dbReference type="SMART" id="SM00233">
    <property type="entry name" value="PH"/>
    <property type="match status" value="1"/>
</dbReference>
<dbReference type="Pfam" id="PF20400">
    <property type="entry name" value="BAR_4"/>
    <property type="match status" value="1"/>
</dbReference>
<evidence type="ECO:0000256" key="2">
    <source>
        <dbReference type="SAM" id="MobiDB-lite"/>
    </source>
</evidence>
<proteinExistence type="predicted"/>
<sequence length="744" mass="81592">MSDVNLVIPVNAHPTEALAARFAAWRRVIRQLNMYFKEVASVSEEVVKQNVRLGHAINFPFFTNGTSSGSSVGDDAAETQNIRQMFLDLDESSISSVPSVAIEFHRAQAATASRTAKELTHNVIPRLEELRRDLVVKIKEIKSLASDFKNSVAREQSETAKEIDLYSNAIDTVTRSPDILQARHDPYLIKEQVEKCLRRQVHEENYLLEAFINLQSSGRQLEEVVSQEVQQALTVYGKLMGLQGKNLADLSNHIMTGFVAKDPAFEWDSFVQRDPNFVDPNLRPRQADKIAYPHQTSLLATQIKAGYLERRSKYLKSYSRAWYVLTPAFLHEFKSADRNKDPNPVMSLSLADCHLSRDTRSSSSSSHKFILNTKQNGHHAHRGHNWVFRAESEERMQEWYSTISRLTSLPTPIDRVKVLEPTSGGELLPIPRSSSSMSSPTSTQVTRDEDRTTTLTGAAVAGGAAVAAGTTAAAIVGGEGGADQNASTAAIAPSSRAHAEIGGAGATAINHNLPREAASPVPSDHSAVTSNGEPYEQDFESAGVVAMGVHEREQNDQNDHGEEGEVGERPARGRFPSDVKLQSHPVDPNRATDDEEIRHEATKFIVPDESGDAAVDNDSVFSYDLEHGTSSTLPHDKDFKPVDADLPVQVERRLTQTSHKNEETYGIGVARSQSMDGSEDMGAEVARRRSSVASRERRPSRRATGSYGTEELKPLTSTEGNGNAPTKLFFADGLPTTTGGKESS</sequence>
<dbReference type="PANTHER" id="PTHR31941:SF16">
    <property type="entry name" value="PHOSPHATIDYLINOSITOL 4,5-BISPHOSPHATE-BINDING PROTEIN SLM1-RELATED"/>
    <property type="match status" value="1"/>
</dbReference>
<feature type="compositionally biased region" description="Polar residues" evidence="2">
    <location>
        <begin position="735"/>
        <end position="744"/>
    </location>
</feature>
<evidence type="ECO:0000259" key="3">
    <source>
        <dbReference type="PROSITE" id="PS50003"/>
    </source>
</evidence>
<name>A0A060T0T3_BLAAD</name>
<feature type="compositionally biased region" description="Low complexity" evidence="2">
    <location>
        <begin position="433"/>
        <end position="443"/>
    </location>
</feature>
<dbReference type="Gene3D" id="2.30.29.30">
    <property type="entry name" value="Pleckstrin-homology domain (PH domain)/Phosphotyrosine-binding domain (PTB)"/>
    <property type="match status" value="1"/>
</dbReference>
<dbReference type="InterPro" id="IPR027267">
    <property type="entry name" value="AH/BAR_dom_sf"/>
</dbReference>
<dbReference type="PROSITE" id="PS50003">
    <property type="entry name" value="PH_DOMAIN"/>
    <property type="match status" value="1"/>
</dbReference>
<dbReference type="Pfam" id="PF20399">
    <property type="entry name" value="PH_20"/>
    <property type="match status" value="1"/>
</dbReference>
<feature type="compositionally biased region" description="Polar residues" evidence="2">
    <location>
        <begin position="715"/>
        <end position="724"/>
    </location>
</feature>
<dbReference type="SUPFAM" id="SSF50729">
    <property type="entry name" value="PH domain-like"/>
    <property type="match status" value="1"/>
</dbReference>
<keyword evidence="1" id="KW-0597">Phosphoprotein</keyword>
<evidence type="ECO:0000313" key="4">
    <source>
        <dbReference type="EMBL" id="CDP34568.1"/>
    </source>
</evidence>
<feature type="compositionally biased region" description="Basic and acidic residues" evidence="2">
    <location>
        <begin position="654"/>
        <end position="663"/>
    </location>
</feature>
<feature type="region of interest" description="Disordered" evidence="2">
    <location>
        <begin position="553"/>
        <end position="596"/>
    </location>
</feature>
<reference evidence="4" key="1">
    <citation type="submission" date="2014-02" db="EMBL/GenBank/DDBJ databases">
        <authorList>
            <person name="Genoscope - CEA"/>
        </authorList>
    </citation>
    <scope>NUCLEOTIDE SEQUENCE</scope>
    <source>
        <strain evidence="4">LS3</strain>
    </source>
</reference>